<evidence type="ECO:0000256" key="11">
    <source>
        <dbReference type="ARBA" id="ARBA00047944"/>
    </source>
</evidence>
<feature type="domain" description="Ribosomal RNA small subunit methyltransferase E methyltransferase" evidence="13">
    <location>
        <begin position="72"/>
        <end position="242"/>
    </location>
</feature>
<dbReference type="SUPFAM" id="SSF88697">
    <property type="entry name" value="PUA domain-like"/>
    <property type="match status" value="1"/>
</dbReference>
<organism evidence="15 16">
    <name type="scientific">Clostridium botulinum B2 450</name>
    <dbReference type="NCBI Taxonomy" id="1379739"/>
    <lineage>
        <taxon>Bacteria</taxon>
        <taxon>Bacillati</taxon>
        <taxon>Bacillota</taxon>
        <taxon>Clostridia</taxon>
        <taxon>Eubacteriales</taxon>
        <taxon>Clostridiaceae</taxon>
        <taxon>Clostridium</taxon>
    </lineage>
</organism>
<dbReference type="NCBIfam" id="TIGR00046">
    <property type="entry name" value="RsmE family RNA methyltransferase"/>
    <property type="match status" value="1"/>
</dbReference>
<dbReference type="PANTHER" id="PTHR30027:SF3">
    <property type="entry name" value="16S RRNA (URACIL(1498)-N(3))-METHYLTRANSFERASE"/>
    <property type="match status" value="1"/>
</dbReference>
<dbReference type="InterPro" id="IPR006700">
    <property type="entry name" value="RsmE"/>
</dbReference>
<evidence type="ECO:0000256" key="1">
    <source>
        <dbReference type="ARBA" id="ARBA00004496"/>
    </source>
</evidence>
<reference evidence="15 16" key="1">
    <citation type="submission" date="2014-06" db="EMBL/GenBank/DDBJ databases">
        <title>Genome characterization of distinct group I Clostridium botulinum lineages.</title>
        <authorList>
            <person name="Giordani F."/>
            <person name="Anselmo A."/>
            <person name="Fillo S."/>
            <person name="Palozzi A.M."/>
            <person name="Fortunato A."/>
            <person name="Gentile B."/>
            <person name="Ciammaruconi A."/>
            <person name="Anniballi F."/>
            <person name="De Medici D."/>
            <person name="Lista F."/>
        </authorList>
    </citation>
    <scope>NUCLEOTIDE SEQUENCE [LARGE SCALE GENOMIC DNA]</scope>
    <source>
        <strain evidence="15 16">B2 450</strain>
    </source>
</reference>
<comment type="subcellular location">
    <subcellularLocation>
        <location evidence="1 12">Cytoplasm</location>
    </subcellularLocation>
</comment>
<dbReference type="InterPro" id="IPR029028">
    <property type="entry name" value="Alpha/beta_knot_MTases"/>
</dbReference>
<accession>A0A0D1A1N7</accession>
<dbReference type="Pfam" id="PF04452">
    <property type="entry name" value="Methyltrans_RNA"/>
    <property type="match status" value="1"/>
</dbReference>
<sequence length="252" mass="28691">MHKFFVPAENIIDKKAIIDGDDVKHIYKVLRLECGDSININNCQGKEYKGKIESIDKKSVVVKILEQVKVNNESPLNIYLYQGLPKSTKMDLIVQKSTELGIKEIIPIITERVEIKTSLKEFKKLDRWNRIALEACKQCKRSLIPSVREPLKFNDLLEEIKDMDLIIVPYESKENYGIKSLIKNIQYEKENIKNIGIIIGPEGGFEESEIRLLEEIKAQIVTLGPRIFRTETAGIVCASIISYELGDLGGNI</sequence>
<gene>
    <name evidence="15" type="ORF">N495_14570</name>
</gene>
<keyword evidence="6 12" id="KW-0698">rRNA processing</keyword>
<protein>
    <recommendedName>
        <fullName evidence="4 12">Ribosomal RNA small subunit methyltransferase E</fullName>
        <ecNumber evidence="3 12">2.1.1.193</ecNumber>
    </recommendedName>
</protein>
<dbReference type="CDD" id="cd18084">
    <property type="entry name" value="RsmE-like"/>
    <property type="match status" value="1"/>
</dbReference>
<dbReference type="EC" id="2.1.1.193" evidence="3 12"/>
<dbReference type="Proteomes" id="UP000032250">
    <property type="component" value="Unassembled WGS sequence"/>
</dbReference>
<dbReference type="SUPFAM" id="SSF75217">
    <property type="entry name" value="alpha/beta knot"/>
    <property type="match status" value="1"/>
</dbReference>
<evidence type="ECO:0000256" key="3">
    <source>
        <dbReference type="ARBA" id="ARBA00012328"/>
    </source>
</evidence>
<evidence type="ECO:0000313" key="16">
    <source>
        <dbReference type="Proteomes" id="UP000032250"/>
    </source>
</evidence>
<comment type="function">
    <text evidence="10 12">Specifically methylates the N3 position of the uracil ring of uridine 1498 (m3U1498) in 16S rRNA. Acts on the fully assembled 30S ribosomal subunit.</text>
</comment>
<evidence type="ECO:0000256" key="7">
    <source>
        <dbReference type="ARBA" id="ARBA00022603"/>
    </source>
</evidence>
<keyword evidence="8 12" id="KW-0808">Transferase</keyword>
<dbReference type="OrthoDB" id="9815641at2"/>
<evidence type="ECO:0000259" key="14">
    <source>
        <dbReference type="Pfam" id="PF20260"/>
    </source>
</evidence>
<dbReference type="PATRIC" id="fig|1379739.3.peg.3307"/>
<comment type="caution">
    <text evidence="15">The sequence shown here is derived from an EMBL/GenBank/DDBJ whole genome shotgun (WGS) entry which is preliminary data.</text>
</comment>
<keyword evidence="7 12" id="KW-0489">Methyltransferase</keyword>
<dbReference type="GO" id="GO:0070042">
    <property type="term" value="F:rRNA (uridine-N3-)-methyltransferase activity"/>
    <property type="evidence" value="ECO:0007669"/>
    <property type="project" value="TreeGrafter"/>
</dbReference>
<dbReference type="NCBIfam" id="NF008692">
    <property type="entry name" value="PRK11713.1-5"/>
    <property type="match status" value="1"/>
</dbReference>
<dbReference type="InterPro" id="IPR046887">
    <property type="entry name" value="RsmE_PUA-like"/>
</dbReference>
<keyword evidence="5 12" id="KW-0963">Cytoplasm</keyword>
<evidence type="ECO:0000256" key="2">
    <source>
        <dbReference type="ARBA" id="ARBA00005528"/>
    </source>
</evidence>
<dbReference type="HOGENOM" id="CLU_067442_3_0_9"/>
<evidence type="ECO:0000256" key="10">
    <source>
        <dbReference type="ARBA" id="ARBA00025699"/>
    </source>
</evidence>
<keyword evidence="9 12" id="KW-0949">S-adenosyl-L-methionine</keyword>
<name>A0A0D1A1N7_CLOBO</name>
<dbReference type="GO" id="GO:0070475">
    <property type="term" value="P:rRNA base methylation"/>
    <property type="evidence" value="ECO:0007669"/>
    <property type="project" value="TreeGrafter"/>
</dbReference>
<proteinExistence type="inferred from homology"/>
<comment type="similarity">
    <text evidence="2 12">Belongs to the RNA methyltransferase RsmE family.</text>
</comment>
<evidence type="ECO:0000313" key="15">
    <source>
        <dbReference type="EMBL" id="KIS24743.1"/>
    </source>
</evidence>
<evidence type="ECO:0000256" key="9">
    <source>
        <dbReference type="ARBA" id="ARBA00022691"/>
    </source>
</evidence>
<dbReference type="PIRSF" id="PIRSF015601">
    <property type="entry name" value="MTase_slr0722"/>
    <property type="match status" value="1"/>
</dbReference>
<feature type="domain" description="Ribosomal RNA small subunit methyltransferase E PUA-like" evidence="14">
    <location>
        <begin position="18"/>
        <end position="65"/>
    </location>
</feature>
<evidence type="ECO:0000259" key="13">
    <source>
        <dbReference type="Pfam" id="PF04452"/>
    </source>
</evidence>
<evidence type="ECO:0000256" key="6">
    <source>
        <dbReference type="ARBA" id="ARBA00022552"/>
    </source>
</evidence>
<evidence type="ECO:0000256" key="5">
    <source>
        <dbReference type="ARBA" id="ARBA00022490"/>
    </source>
</evidence>
<dbReference type="InterPro" id="IPR029026">
    <property type="entry name" value="tRNA_m1G_MTases_N"/>
</dbReference>
<dbReference type="PANTHER" id="PTHR30027">
    <property type="entry name" value="RIBOSOMAL RNA SMALL SUBUNIT METHYLTRANSFERASE E"/>
    <property type="match status" value="1"/>
</dbReference>
<dbReference type="EMBL" id="JXSU01000007">
    <property type="protein sequence ID" value="KIS24743.1"/>
    <property type="molecule type" value="Genomic_DNA"/>
</dbReference>
<dbReference type="InterPro" id="IPR046886">
    <property type="entry name" value="RsmE_MTase_dom"/>
</dbReference>
<evidence type="ECO:0000256" key="4">
    <source>
        <dbReference type="ARBA" id="ARBA00013673"/>
    </source>
</evidence>
<comment type="catalytic activity">
    <reaction evidence="11 12">
        <text>uridine(1498) in 16S rRNA + S-adenosyl-L-methionine = N(3)-methyluridine(1498) in 16S rRNA + S-adenosyl-L-homocysteine + H(+)</text>
        <dbReference type="Rhea" id="RHEA:42920"/>
        <dbReference type="Rhea" id="RHEA-COMP:10283"/>
        <dbReference type="Rhea" id="RHEA-COMP:10284"/>
        <dbReference type="ChEBI" id="CHEBI:15378"/>
        <dbReference type="ChEBI" id="CHEBI:57856"/>
        <dbReference type="ChEBI" id="CHEBI:59789"/>
        <dbReference type="ChEBI" id="CHEBI:65315"/>
        <dbReference type="ChEBI" id="CHEBI:74502"/>
        <dbReference type="EC" id="2.1.1.193"/>
    </reaction>
</comment>
<evidence type="ECO:0000256" key="12">
    <source>
        <dbReference type="PIRNR" id="PIRNR015601"/>
    </source>
</evidence>
<dbReference type="Gene3D" id="3.40.1280.10">
    <property type="match status" value="1"/>
</dbReference>
<dbReference type="RefSeq" id="WP_042384401.1">
    <property type="nucleotide sequence ID" value="NZ_JXSU01000007.1"/>
</dbReference>
<dbReference type="AlphaFoldDB" id="A0A0D1A1N7"/>
<dbReference type="Pfam" id="PF20260">
    <property type="entry name" value="PUA_4"/>
    <property type="match status" value="1"/>
</dbReference>
<dbReference type="Gene3D" id="2.40.240.20">
    <property type="entry name" value="Hypothetical PUA domain-like, domain 1"/>
    <property type="match status" value="1"/>
</dbReference>
<dbReference type="GO" id="GO:0005737">
    <property type="term" value="C:cytoplasm"/>
    <property type="evidence" value="ECO:0007669"/>
    <property type="project" value="UniProtKB-SubCell"/>
</dbReference>
<dbReference type="InterPro" id="IPR015947">
    <property type="entry name" value="PUA-like_sf"/>
</dbReference>
<evidence type="ECO:0000256" key="8">
    <source>
        <dbReference type="ARBA" id="ARBA00022679"/>
    </source>
</evidence>